<evidence type="ECO:0000256" key="2">
    <source>
        <dbReference type="ARBA" id="ARBA00022679"/>
    </source>
</evidence>
<evidence type="ECO:0000313" key="6">
    <source>
        <dbReference type="Proteomes" id="UP001175353"/>
    </source>
</evidence>
<dbReference type="GO" id="GO:0032259">
    <property type="term" value="P:methylation"/>
    <property type="evidence" value="ECO:0007669"/>
    <property type="project" value="UniProtKB-KW"/>
</dbReference>
<organism evidence="5 6">
    <name type="scientific">Friedmanniomyces endolithicus</name>
    <dbReference type="NCBI Taxonomy" id="329885"/>
    <lineage>
        <taxon>Eukaryota</taxon>
        <taxon>Fungi</taxon>
        <taxon>Dikarya</taxon>
        <taxon>Ascomycota</taxon>
        <taxon>Pezizomycotina</taxon>
        <taxon>Dothideomycetes</taxon>
        <taxon>Dothideomycetidae</taxon>
        <taxon>Mycosphaerellales</taxon>
        <taxon>Teratosphaeriaceae</taxon>
        <taxon>Friedmanniomyces</taxon>
    </lineage>
</organism>
<accession>A0AAN6H5K0</accession>
<evidence type="ECO:0000313" key="5">
    <source>
        <dbReference type="EMBL" id="KAK0953183.1"/>
    </source>
</evidence>
<dbReference type="Pfam" id="PF00891">
    <property type="entry name" value="Methyltransf_2"/>
    <property type="match status" value="1"/>
</dbReference>
<proteinExistence type="predicted"/>
<dbReference type="PROSITE" id="PS51683">
    <property type="entry name" value="SAM_OMT_II"/>
    <property type="match status" value="1"/>
</dbReference>
<dbReference type="InterPro" id="IPR016461">
    <property type="entry name" value="COMT-like"/>
</dbReference>
<evidence type="ECO:0000259" key="4">
    <source>
        <dbReference type="Pfam" id="PF00891"/>
    </source>
</evidence>
<gene>
    <name evidence="5" type="ORF">LTR91_023985</name>
</gene>
<keyword evidence="1" id="KW-0489">Methyltransferase</keyword>
<dbReference type="AlphaFoldDB" id="A0AAN6H5K0"/>
<keyword evidence="3" id="KW-0949">S-adenosyl-L-methionine</keyword>
<dbReference type="InterPro" id="IPR029063">
    <property type="entry name" value="SAM-dependent_MTases_sf"/>
</dbReference>
<dbReference type="Proteomes" id="UP001175353">
    <property type="component" value="Unassembled WGS sequence"/>
</dbReference>
<dbReference type="InterPro" id="IPR001077">
    <property type="entry name" value="COMT_C"/>
</dbReference>
<dbReference type="PANTHER" id="PTHR43712">
    <property type="entry name" value="PUTATIVE (AFU_ORTHOLOGUE AFUA_4G14580)-RELATED"/>
    <property type="match status" value="1"/>
</dbReference>
<dbReference type="SUPFAM" id="SSF53335">
    <property type="entry name" value="S-adenosyl-L-methionine-dependent methyltransferases"/>
    <property type="match status" value="1"/>
</dbReference>
<evidence type="ECO:0000256" key="3">
    <source>
        <dbReference type="ARBA" id="ARBA00022691"/>
    </source>
</evidence>
<dbReference type="PANTHER" id="PTHR43712:SF4">
    <property type="entry name" value="O-METHYLTRANSFERASE DOMAIN-CONTAINING PROTEIN"/>
    <property type="match status" value="1"/>
</dbReference>
<feature type="domain" description="O-methyltransferase C-terminal" evidence="4">
    <location>
        <begin position="50"/>
        <end position="135"/>
    </location>
</feature>
<evidence type="ECO:0000256" key="1">
    <source>
        <dbReference type="ARBA" id="ARBA00022603"/>
    </source>
</evidence>
<keyword evidence="6" id="KW-1185">Reference proteome</keyword>
<dbReference type="EMBL" id="JAUJLE010000566">
    <property type="protein sequence ID" value="KAK0953183.1"/>
    <property type="molecule type" value="Genomic_DNA"/>
</dbReference>
<name>A0AAN6H5K0_9PEZI</name>
<protein>
    <recommendedName>
        <fullName evidence="4">O-methyltransferase C-terminal domain-containing protein</fullName>
    </recommendedName>
</protein>
<keyword evidence="2" id="KW-0808">Transferase</keyword>
<dbReference type="GO" id="GO:0008171">
    <property type="term" value="F:O-methyltransferase activity"/>
    <property type="evidence" value="ECO:0007669"/>
    <property type="project" value="InterPro"/>
</dbReference>
<reference evidence="5" key="1">
    <citation type="submission" date="2023-06" db="EMBL/GenBank/DDBJ databases">
        <title>Black Yeasts Isolated from many extreme environments.</title>
        <authorList>
            <person name="Coleine C."/>
            <person name="Stajich J.E."/>
            <person name="Selbmann L."/>
        </authorList>
    </citation>
    <scope>NUCLEOTIDE SEQUENCE</scope>
    <source>
        <strain evidence="5">CCFEE 5200</strain>
    </source>
</reference>
<sequence>MAAGTSSIVLSPLAAPGASQDQPSVIGRVDRTQLAGYGVVLQIYDPMGLQPVVGAKAYYLRIVLHDYSDEKCVEVLKNLRLACAPDSLILIDEMVLRTEDAQTEQTQPGLRMLSYLLAMERDRTQWEDLLSRAGLQLRCIYTYDAETGDSVIAAVSV</sequence>
<dbReference type="Gene3D" id="3.40.50.150">
    <property type="entry name" value="Vaccinia Virus protein VP39"/>
    <property type="match status" value="1"/>
</dbReference>
<comment type="caution">
    <text evidence="5">The sequence shown here is derived from an EMBL/GenBank/DDBJ whole genome shotgun (WGS) entry which is preliminary data.</text>
</comment>